<gene>
    <name evidence="2" type="ORF">EL26_06685</name>
</gene>
<keyword evidence="1" id="KW-0175">Coiled coil</keyword>
<reference evidence="2 3" key="1">
    <citation type="journal article" date="2013" name="Int. J. Syst. Evol. Microbiol.">
        <title>Tumebacillus flagellatus sp. nov., an alpha-amylase/pullulanase-producing bacterium isolated from cassava wastewater.</title>
        <authorList>
            <person name="Wang Q."/>
            <person name="Xie N."/>
            <person name="Qin Y."/>
            <person name="Shen N."/>
            <person name="Zhu J."/>
            <person name="Mi H."/>
            <person name="Huang R."/>
        </authorList>
    </citation>
    <scope>NUCLEOTIDE SEQUENCE [LARGE SCALE GENOMIC DNA]</scope>
    <source>
        <strain evidence="2 3">GST4</strain>
    </source>
</reference>
<proteinExistence type="predicted"/>
<organism evidence="2 3">
    <name type="scientific">Tumebacillus flagellatus</name>
    <dbReference type="NCBI Taxonomy" id="1157490"/>
    <lineage>
        <taxon>Bacteria</taxon>
        <taxon>Bacillati</taxon>
        <taxon>Bacillota</taxon>
        <taxon>Bacilli</taxon>
        <taxon>Bacillales</taxon>
        <taxon>Alicyclobacillaceae</taxon>
        <taxon>Tumebacillus</taxon>
    </lineage>
</organism>
<protein>
    <submittedName>
        <fullName evidence="2">Uncharacterized protein</fullName>
    </submittedName>
</protein>
<dbReference type="RefSeq" id="WP_038085780.1">
    <property type="nucleotide sequence ID" value="NZ_JMIR01000006.1"/>
</dbReference>
<comment type="caution">
    <text evidence="2">The sequence shown here is derived from an EMBL/GenBank/DDBJ whole genome shotgun (WGS) entry which is preliminary data.</text>
</comment>
<evidence type="ECO:0000256" key="1">
    <source>
        <dbReference type="SAM" id="Coils"/>
    </source>
</evidence>
<sequence>MSDSLLIQVDDVTKSMLETIEERIFDGTRRSQETALQEFSERMEQVQQTLQRSLDTAIKQAKLTNEQMLPLQSEIQRMGRTLQEMTNISQSEAISTQEAHATLLQQLHEMEQRLLAHVEQSATQLFRVQQQFNEQFAQIKASQQRQSEQNQELLTLCALLVTKMEAVENDVKWCQKPIWQRLFGGRR</sequence>
<dbReference type="STRING" id="1157490.EL26_06685"/>
<dbReference type="EMBL" id="JMIR01000006">
    <property type="protein sequence ID" value="KEO84146.1"/>
    <property type="molecule type" value="Genomic_DNA"/>
</dbReference>
<feature type="coiled-coil region" evidence="1">
    <location>
        <begin position="29"/>
        <end position="56"/>
    </location>
</feature>
<evidence type="ECO:0000313" key="2">
    <source>
        <dbReference type="EMBL" id="KEO84146.1"/>
    </source>
</evidence>
<dbReference type="Proteomes" id="UP000027931">
    <property type="component" value="Unassembled WGS sequence"/>
</dbReference>
<keyword evidence="3" id="KW-1185">Reference proteome</keyword>
<accession>A0A074LPV4</accession>
<dbReference type="AlphaFoldDB" id="A0A074LPV4"/>
<evidence type="ECO:0000313" key="3">
    <source>
        <dbReference type="Proteomes" id="UP000027931"/>
    </source>
</evidence>
<name>A0A074LPV4_9BACL</name>